<reference evidence="1" key="1">
    <citation type="journal article" date="2017" name="J. Phycol.">
        <title>Analysis of chloroplast genomes and a supermatrix inform reclassification of the Rhodomelaceae (Rhodophyta).</title>
        <authorList>
            <person name="Diaz-Tapia P."/>
            <person name="Maggs C.A."/>
            <person name="West J.A."/>
            <person name="Verbruggen H."/>
        </authorList>
    </citation>
    <scope>NUCLEOTIDE SEQUENCE</scope>
    <source>
        <strain evidence="1">JW3780</strain>
    </source>
</reference>
<geneLocation type="chloroplast" evidence="1"/>
<accession>A0A1Z1M803</accession>
<keyword evidence="1" id="KW-0934">Plastid</keyword>
<evidence type="ECO:0000313" key="1">
    <source>
        <dbReference type="EMBL" id="ARW61961.1"/>
    </source>
</evidence>
<proteinExistence type="predicted"/>
<gene>
    <name evidence="1" type="primary">orf72</name>
</gene>
<sequence>MISLKYLLSPSKLYQFLNEFSSSCSIVSFIKLSDDCFLEYIKYVFLIFSSNICSLSKDVFLYLYLQKGCLVL</sequence>
<organism evidence="1">
    <name type="scientific">Symphyocladiella dendroidea</name>
    <dbReference type="NCBI Taxonomy" id="2506487"/>
    <lineage>
        <taxon>Eukaryota</taxon>
        <taxon>Rhodophyta</taxon>
        <taxon>Florideophyceae</taxon>
        <taxon>Rhodymeniophycidae</taxon>
        <taxon>Ceramiales</taxon>
        <taxon>Rhodomelaceae</taxon>
        <taxon>Pterosiphonieae</taxon>
        <taxon>Symphyocladiella</taxon>
    </lineage>
</organism>
<dbReference type="EMBL" id="MF101420">
    <property type="protein sequence ID" value="ARW61961.1"/>
    <property type="molecule type" value="Genomic_DNA"/>
</dbReference>
<protein>
    <submittedName>
        <fullName evidence="1">Uncharacterized protein</fullName>
    </submittedName>
</protein>
<dbReference type="RefSeq" id="YP_009393399.1">
    <property type="nucleotide sequence ID" value="NC_035267.1"/>
</dbReference>
<name>A0A1Z1M803_9FLOR</name>
<keyword evidence="1" id="KW-0150">Chloroplast</keyword>
<dbReference type="AlphaFoldDB" id="A0A1Z1M803"/>
<dbReference type="GeneID" id="33355081"/>